<gene>
    <name evidence="2" type="ORF">IFO69_08855</name>
</gene>
<keyword evidence="1" id="KW-1133">Transmembrane helix</keyword>
<dbReference type="EMBL" id="JACYTQ010000002">
    <property type="protein sequence ID" value="MBD8488851.1"/>
    <property type="molecule type" value="Genomic_DNA"/>
</dbReference>
<dbReference type="InterPro" id="IPR011322">
    <property type="entry name" value="N-reg_PII-like_a/b"/>
</dbReference>
<proteinExistence type="predicted"/>
<protein>
    <submittedName>
        <fullName evidence="2">DUF2007 domain-containing protein</fullName>
    </submittedName>
</protein>
<evidence type="ECO:0000256" key="1">
    <source>
        <dbReference type="SAM" id="Phobius"/>
    </source>
</evidence>
<sequence length="138" mass="15613">MELITLETFDNAVEAHLLKSKLESEGIQVFLFDENTVTLNPMISQAIGGIKLKVFQNIFTSAVKVLNKYNDSPILNEEGEILKCSHCGSHRLVSETSYFENGKGILAMFISLVLMVFPIYAKRGHRCMECNKQCNMEY</sequence>
<reference evidence="2 3" key="1">
    <citation type="submission" date="2020-09" db="EMBL/GenBank/DDBJ databases">
        <title>Echinicola sp. CAU 1574 isolated from sand of Sido Beach.</title>
        <authorList>
            <person name="Kim W."/>
        </authorList>
    </citation>
    <scope>NUCLEOTIDE SEQUENCE [LARGE SCALE GENOMIC DNA]</scope>
    <source>
        <strain evidence="2 3">CAU 1574</strain>
    </source>
</reference>
<keyword evidence="1" id="KW-0472">Membrane</keyword>
<accession>A0ABR9AJC9</accession>
<dbReference type="RefSeq" id="WP_192009700.1">
    <property type="nucleotide sequence ID" value="NZ_JACYTQ010000002.1"/>
</dbReference>
<name>A0ABR9AJC9_9BACT</name>
<dbReference type="Gene3D" id="3.30.70.790">
    <property type="entry name" value="UreE, C-terminal domain"/>
    <property type="match status" value="1"/>
</dbReference>
<evidence type="ECO:0000313" key="3">
    <source>
        <dbReference type="Proteomes" id="UP000647133"/>
    </source>
</evidence>
<feature type="transmembrane region" description="Helical" evidence="1">
    <location>
        <begin position="104"/>
        <end position="121"/>
    </location>
</feature>
<evidence type="ECO:0000313" key="2">
    <source>
        <dbReference type="EMBL" id="MBD8488851.1"/>
    </source>
</evidence>
<keyword evidence="1" id="KW-0812">Transmembrane</keyword>
<dbReference type="SUPFAM" id="SSF54913">
    <property type="entry name" value="GlnB-like"/>
    <property type="match status" value="1"/>
</dbReference>
<keyword evidence="3" id="KW-1185">Reference proteome</keyword>
<comment type="caution">
    <text evidence="2">The sequence shown here is derived from an EMBL/GenBank/DDBJ whole genome shotgun (WGS) entry which is preliminary data.</text>
</comment>
<organism evidence="2 3">
    <name type="scientific">Echinicola arenosa</name>
    <dbReference type="NCBI Taxonomy" id="2774144"/>
    <lineage>
        <taxon>Bacteria</taxon>
        <taxon>Pseudomonadati</taxon>
        <taxon>Bacteroidota</taxon>
        <taxon>Cytophagia</taxon>
        <taxon>Cytophagales</taxon>
        <taxon>Cyclobacteriaceae</taxon>
        <taxon>Echinicola</taxon>
    </lineage>
</organism>
<dbReference type="Proteomes" id="UP000647133">
    <property type="component" value="Unassembled WGS sequence"/>
</dbReference>